<reference evidence="2 3" key="1">
    <citation type="journal article" date="2020" name="Nature">
        <title>Six reference-quality genomes reveal evolution of bat adaptations.</title>
        <authorList>
            <person name="Jebb D."/>
            <person name="Huang Z."/>
            <person name="Pippel M."/>
            <person name="Hughes G.M."/>
            <person name="Lavrichenko K."/>
            <person name="Devanna P."/>
            <person name="Winkler S."/>
            <person name="Jermiin L.S."/>
            <person name="Skirmuntt E.C."/>
            <person name="Katzourakis A."/>
            <person name="Burkitt-Gray L."/>
            <person name="Ray D.A."/>
            <person name="Sullivan K.A.M."/>
            <person name="Roscito J.G."/>
            <person name="Kirilenko B.M."/>
            <person name="Davalos L.M."/>
            <person name="Corthals A.P."/>
            <person name="Power M.L."/>
            <person name="Jones G."/>
            <person name="Ransome R.D."/>
            <person name="Dechmann D.K.N."/>
            <person name="Locatelli A.G."/>
            <person name="Puechmaille S.J."/>
            <person name="Fedrigo O."/>
            <person name="Jarvis E.D."/>
            <person name="Hiller M."/>
            <person name="Vernes S.C."/>
            <person name="Myers E.W."/>
            <person name="Teeling E.C."/>
        </authorList>
    </citation>
    <scope>NUCLEOTIDE SEQUENCE [LARGE SCALE GENOMIC DNA]</scope>
    <source>
        <strain evidence="2">MRhiFer1</strain>
        <tissue evidence="2">Lung</tissue>
    </source>
</reference>
<comment type="caution">
    <text evidence="2">The sequence shown here is derived from an EMBL/GenBank/DDBJ whole genome shotgun (WGS) entry which is preliminary data.</text>
</comment>
<proteinExistence type="predicted"/>
<evidence type="ECO:0000313" key="2">
    <source>
        <dbReference type="EMBL" id="KAF6344839.1"/>
    </source>
</evidence>
<evidence type="ECO:0000256" key="1">
    <source>
        <dbReference type="SAM" id="MobiDB-lite"/>
    </source>
</evidence>
<protein>
    <submittedName>
        <fullName evidence="2">Uncharacterized protein</fullName>
    </submittedName>
</protein>
<dbReference type="EMBL" id="JACAGC010000009">
    <property type="protein sequence ID" value="KAF6344839.1"/>
    <property type="molecule type" value="Genomic_DNA"/>
</dbReference>
<sequence length="129" mass="13797">MGGGQESLGVWGKSSSLPWAPGCPFRDSVPRPEYGITQVFCCLQMVCTTIRIIYMSFHPQGNVHLSVAPQGCGQGVRVPAQGAVCPRGQGPQPPTPLPQENRAESQRQDLAVASLLRGSRMQPLPRSSA</sequence>
<feature type="region of interest" description="Disordered" evidence="1">
    <location>
        <begin position="83"/>
        <end position="107"/>
    </location>
</feature>
<dbReference type="Proteomes" id="UP000585614">
    <property type="component" value="Unassembled WGS sequence"/>
</dbReference>
<name>A0A7J7X575_RHIFE</name>
<dbReference type="AlphaFoldDB" id="A0A7J7X575"/>
<gene>
    <name evidence="2" type="ORF">mRhiFer1_010217</name>
</gene>
<organism evidence="2 3">
    <name type="scientific">Rhinolophus ferrumequinum</name>
    <name type="common">Greater horseshoe bat</name>
    <dbReference type="NCBI Taxonomy" id="59479"/>
    <lineage>
        <taxon>Eukaryota</taxon>
        <taxon>Metazoa</taxon>
        <taxon>Chordata</taxon>
        <taxon>Craniata</taxon>
        <taxon>Vertebrata</taxon>
        <taxon>Euteleostomi</taxon>
        <taxon>Mammalia</taxon>
        <taxon>Eutheria</taxon>
        <taxon>Laurasiatheria</taxon>
        <taxon>Chiroptera</taxon>
        <taxon>Yinpterochiroptera</taxon>
        <taxon>Rhinolophoidea</taxon>
        <taxon>Rhinolophidae</taxon>
        <taxon>Rhinolophinae</taxon>
        <taxon>Rhinolophus</taxon>
    </lineage>
</organism>
<evidence type="ECO:0000313" key="3">
    <source>
        <dbReference type="Proteomes" id="UP000585614"/>
    </source>
</evidence>
<accession>A0A7J7X575</accession>